<evidence type="ECO:0000256" key="11">
    <source>
        <dbReference type="PIRSR" id="PIRSR017250-50"/>
    </source>
</evidence>
<dbReference type="Pfam" id="PF26577">
    <property type="entry name" value="TSEN34_N"/>
    <property type="match status" value="1"/>
</dbReference>
<gene>
    <name evidence="15" type="primary">TSEN34</name>
    <name evidence="15" type="ORF">CEXT_555581</name>
</gene>
<evidence type="ECO:0000256" key="5">
    <source>
        <dbReference type="ARBA" id="ARBA00022694"/>
    </source>
</evidence>
<comment type="caution">
    <text evidence="15">The sequence shown here is derived from an EMBL/GenBank/DDBJ whole genome shotgun (WGS) entry which is preliminary data.</text>
</comment>
<evidence type="ECO:0000313" key="15">
    <source>
        <dbReference type="EMBL" id="GIY35623.1"/>
    </source>
</evidence>
<evidence type="ECO:0000256" key="9">
    <source>
        <dbReference type="ARBA" id="ARBA00070870"/>
    </source>
</evidence>
<dbReference type="Gene3D" id="3.40.1350.10">
    <property type="match status" value="1"/>
</dbReference>
<evidence type="ECO:0000256" key="4">
    <source>
        <dbReference type="ARBA" id="ARBA00022664"/>
    </source>
</evidence>
<keyword evidence="5 10" id="KW-0819">tRNA processing</keyword>
<protein>
    <recommendedName>
        <fullName evidence="9 10">tRNA-splicing endonuclease subunit Sen34</fullName>
        <ecNumber evidence="3 10">4.6.1.16</ecNumber>
    </recommendedName>
</protein>
<proteinExistence type="inferred from homology"/>
<feature type="region of interest" description="Disordered" evidence="12">
    <location>
        <begin position="99"/>
        <end position="131"/>
    </location>
</feature>
<evidence type="ECO:0000256" key="7">
    <source>
        <dbReference type="ARBA" id="ARBA00023242"/>
    </source>
</evidence>
<dbReference type="FunFam" id="3.40.1350.10:FF:000002">
    <property type="entry name" value="tRNA-splicing endonuclease subunit Sen34"/>
    <property type="match status" value="1"/>
</dbReference>
<feature type="active site" evidence="11">
    <location>
        <position position="254"/>
    </location>
</feature>
<comment type="subcellular location">
    <subcellularLocation>
        <location evidence="1">Nucleus</location>
        <location evidence="1">Nucleolus</location>
    </subcellularLocation>
</comment>
<evidence type="ECO:0000256" key="3">
    <source>
        <dbReference type="ARBA" id="ARBA00012573"/>
    </source>
</evidence>
<evidence type="ECO:0000259" key="13">
    <source>
        <dbReference type="Pfam" id="PF01974"/>
    </source>
</evidence>
<dbReference type="GO" id="GO:0000214">
    <property type="term" value="C:tRNA-intron endonuclease complex"/>
    <property type="evidence" value="ECO:0007669"/>
    <property type="project" value="UniProtKB-UniRule"/>
</dbReference>
<feature type="domain" description="TSEN34 N-terminal" evidence="14">
    <location>
        <begin position="2"/>
        <end position="70"/>
    </location>
</feature>
<dbReference type="PANTHER" id="PTHR13070">
    <property type="entry name" value="TRNA-SPLICING ENDONUCLEASE SUBUNIT SEN34-RELATED"/>
    <property type="match status" value="1"/>
</dbReference>
<dbReference type="PIRSF" id="PIRSF017250">
    <property type="entry name" value="tRNA_splic_SEN34"/>
    <property type="match status" value="1"/>
</dbReference>
<comment type="subunit">
    <text evidence="8">tRNA splicing endonuclease is a heterotetramer composed of TSEN2, TSEN15, TSEN34/LENG5 and TSEN54. tRNA splicing endonuclease complex also contains proteins of the pre-mRNA 3'-end processing machinery such as CLP1, CPSF1, CPSF4 and CSTF2.</text>
</comment>
<keyword evidence="15" id="KW-0540">Nuclease</keyword>
<dbReference type="GO" id="GO:0000213">
    <property type="term" value="F:tRNA-intron lyase activity"/>
    <property type="evidence" value="ECO:0007669"/>
    <property type="project" value="UniProtKB-UniRule"/>
</dbReference>
<keyword evidence="6 10" id="KW-0456">Lyase</keyword>
<feature type="active site" evidence="11">
    <location>
        <position position="262"/>
    </location>
</feature>
<dbReference type="SUPFAM" id="SSF53032">
    <property type="entry name" value="tRNA-intron endonuclease catalytic domain-like"/>
    <property type="match status" value="1"/>
</dbReference>
<name>A0AAV4SML0_CAEEX</name>
<evidence type="ECO:0000313" key="16">
    <source>
        <dbReference type="Proteomes" id="UP001054945"/>
    </source>
</evidence>
<evidence type="ECO:0000256" key="12">
    <source>
        <dbReference type="SAM" id="MobiDB-lite"/>
    </source>
</evidence>
<evidence type="ECO:0000259" key="14">
    <source>
        <dbReference type="Pfam" id="PF26577"/>
    </source>
</evidence>
<dbReference type="InterPro" id="IPR059049">
    <property type="entry name" value="TSEN34_N"/>
</dbReference>
<evidence type="ECO:0000256" key="1">
    <source>
        <dbReference type="ARBA" id="ARBA00004604"/>
    </source>
</evidence>
<dbReference type="GO" id="GO:0000379">
    <property type="term" value="P:tRNA-type intron splice site recognition and cleavage"/>
    <property type="evidence" value="ECO:0007669"/>
    <property type="project" value="UniProtKB-UniRule"/>
</dbReference>
<dbReference type="GO" id="GO:0003676">
    <property type="term" value="F:nucleic acid binding"/>
    <property type="evidence" value="ECO:0007669"/>
    <property type="project" value="InterPro"/>
</dbReference>
<comment type="function">
    <text evidence="10">Constitutes one of the two catalytic subunit of the tRNA-splicing endonuclease complex, a complex responsible for identification and cleavage of the splice sites in pre-tRNA. It cleaves pre-tRNA at the 5'- and 3'-splice sites to release the intron. The products are an intron and two tRNA half-molecules bearing 2',3'-cyclic phosphate and 5'-OH termini. There are no conserved sequences at the splice sites, but the intron is invariably located at the same site in the gene, placing the splice sites an invariant distance from the constant structural features of the tRNA body.</text>
</comment>
<feature type="compositionally biased region" description="Basic and acidic residues" evidence="12">
    <location>
        <begin position="107"/>
        <end position="131"/>
    </location>
</feature>
<dbReference type="CDD" id="cd22363">
    <property type="entry name" value="tRNA-intron_lyase_C"/>
    <property type="match status" value="1"/>
</dbReference>
<dbReference type="EC" id="4.6.1.16" evidence="3 10"/>
<dbReference type="InterPro" id="IPR036167">
    <property type="entry name" value="tRNA_intron_Endo_cat-like_sf"/>
</dbReference>
<dbReference type="InterPro" id="IPR016690">
    <property type="entry name" value="TSEN34"/>
</dbReference>
<reference evidence="15 16" key="1">
    <citation type="submission" date="2021-06" db="EMBL/GenBank/DDBJ databases">
        <title>Caerostris extrusa draft genome.</title>
        <authorList>
            <person name="Kono N."/>
            <person name="Arakawa K."/>
        </authorList>
    </citation>
    <scope>NUCLEOTIDE SEQUENCE [LARGE SCALE GENOMIC DNA]</scope>
</reference>
<feature type="active site" evidence="11">
    <location>
        <position position="293"/>
    </location>
</feature>
<dbReference type="Pfam" id="PF01974">
    <property type="entry name" value="tRNA_int_endo"/>
    <property type="match status" value="1"/>
</dbReference>
<dbReference type="Proteomes" id="UP001054945">
    <property type="component" value="Unassembled WGS sequence"/>
</dbReference>
<dbReference type="GO" id="GO:0005730">
    <property type="term" value="C:nucleolus"/>
    <property type="evidence" value="ECO:0007669"/>
    <property type="project" value="UniProtKB-SubCell"/>
</dbReference>
<evidence type="ECO:0000256" key="6">
    <source>
        <dbReference type="ARBA" id="ARBA00023239"/>
    </source>
</evidence>
<organism evidence="15 16">
    <name type="scientific">Caerostris extrusa</name>
    <name type="common">Bark spider</name>
    <name type="synonym">Caerostris bankana</name>
    <dbReference type="NCBI Taxonomy" id="172846"/>
    <lineage>
        <taxon>Eukaryota</taxon>
        <taxon>Metazoa</taxon>
        <taxon>Ecdysozoa</taxon>
        <taxon>Arthropoda</taxon>
        <taxon>Chelicerata</taxon>
        <taxon>Arachnida</taxon>
        <taxon>Araneae</taxon>
        <taxon>Araneomorphae</taxon>
        <taxon>Entelegynae</taxon>
        <taxon>Araneoidea</taxon>
        <taxon>Araneidae</taxon>
        <taxon>Caerostris</taxon>
    </lineage>
</organism>
<keyword evidence="16" id="KW-1185">Reference proteome</keyword>
<keyword evidence="7" id="KW-0539">Nucleus</keyword>
<dbReference type="GO" id="GO:0006397">
    <property type="term" value="P:mRNA processing"/>
    <property type="evidence" value="ECO:0007669"/>
    <property type="project" value="UniProtKB-KW"/>
</dbReference>
<dbReference type="PANTHER" id="PTHR13070:SF0">
    <property type="entry name" value="TRNA-SPLICING ENDONUCLEASE SUBUNIT SEN34"/>
    <property type="match status" value="1"/>
</dbReference>
<dbReference type="InterPro" id="IPR006677">
    <property type="entry name" value="tRNA_intron_Endonuc_cat-like"/>
</dbReference>
<keyword evidence="15" id="KW-0378">Hydrolase</keyword>
<sequence>MIKLYFGNKQTFVWNPEDACTLRKKYHIVGSLVGRYPIKPFQTQNKWLPFQLMPEETKLLIDKDIAQLISLLKENRRQQILEKADQIYEGKKRKYLENFKKRKKTKKNPEISDISKEEKTSQSKTSFVEEKSNSEKNSCNIKIEQLNNLKKDCKKIGNKDASETIENSCDSEPINIDKNTIIEAELAKITGVSKELCRVQLFTECPWKHKTLPVILNYPSTEREKIRCAVYKDLWEKDYYITAGSKFGGDFLAYQGDPLKYHALFIVVCMCEEQTLQGYDLVVYGRLGHQVKKTVILASLDEEGQVDYVTVDWEGEMT</sequence>
<dbReference type="InterPro" id="IPR011856">
    <property type="entry name" value="tRNA_endonuc-like_dom_sf"/>
</dbReference>
<evidence type="ECO:0000256" key="10">
    <source>
        <dbReference type="PIRNR" id="PIRNR017250"/>
    </source>
</evidence>
<evidence type="ECO:0000256" key="8">
    <source>
        <dbReference type="ARBA" id="ARBA00064779"/>
    </source>
</evidence>
<dbReference type="EMBL" id="BPLR01009940">
    <property type="protein sequence ID" value="GIY35623.1"/>
    <property type="molecule type" value="Genomic_DNA"/>
</dbReference>
<feature type="domain" description="tRNA intron endonuclease catalytic" evidence="13">
    <location>
        <begin position="226"/>
        <end position="308"/>
    </location>
</feature>
<keyword evidence="4" id="KW-0507">mRNA processing</keyword>
<evidence type="ECO:0000256" key="2">
    <source>
        <dbReference type="ARBA" id="ARBA00008078"/>
    </source>
</evidence>
<dbReference type="AlphaFoldDB" id="A0AAV4SML0"/>
<comment type="similarity">
    <text evidence="2 10">Belongs to the tRNA-intron endonuclease family.</text>
</comment>
<accession>A0AAV4SML0</accession>
<keyword evidence="15" id="KW-0255">Endonuclease</keyword>